<comment type="caution">
    <text evidence="1">The sequence shown here is derived from an EMBL/GenBank/DDBJ whole genome shotgun (WGS) entry which is preliminary data.</text>
</comment>
<sequence length="430" mass="47874">MLDKLSISCLIFLLIQVQSNSATLTLGNSLLIRGVKAVKGGVEEVVKDHLKLNCLGIPVTVFANVVERVLTQETNANDVRFYFYSRSQLNGSTVHAGEDFQLKDIDFQIQRNTVFIVHGFWSSGQVDWVQAMKDAFLKMEDMNVVAVDWQKGSNTINYLSASISTRIVGNQIAQLVHKLQEKALDFHQKPKKIGSLHLVGHSLGSHISAHAAHLIKAMKGNNNTIDWTVTRITGLDPAQPCFTSADESLKLDRNDAQFVDVIHTNARQILLLGLGLPDQLGHADFYPDGGQVQLGCSHIDISIWQFLLLPANIIRTAICSHGRSYELFTDSINVKVSGDCQYIGHEWDKTYKNITELVKSDCLNASCPEMGINSILYRTHEKGVFFVPAGDTPPYCNITDEHSKMMRKQLRRDRFVGKSIILNVADKVVG</sequence>
<gene>
    <name evidence="1" type="ORF">QAD02_008580</name>
</gene>
<name>A0ACC2N864_9HYME</name>
<evidence type="ECO:0000313" key="2">
    <source>
        <dbReference type="Proteomes" id="UP001239111"/>
    </source>
</evidence>
<protein>
    <submittedName>
        <fullName evidence="1">Uncharacterized protein</fullName>
    </submittedName>
</protein>
<proteinExistence type="predicted"/>
<dbReference type="Proteomes" id="UP001239111">
    <property type="component" value="Chromosome 4"/>
</dbReference>
<reference evidence="1" key="1">
    <citation type="submission" date="2023-04" db="EMBL/GenBank/DDBJ databases">
        <title>A chromosome-level genome assembly of the parasitoid wasp Eretmocerus hayati.</title>
        <authorList>
            <person name="Zhong Y."/>
            <person name="Liu S."/>
            <person name="Liu Y."/>
        </authorList>
    </citation>
    <scope>NUCLEOTIDE SEQUENCE</scope>
    <source>
        <strain evidence="1">ZJU_SS_LIU_2023</strain>
    </source>
</reference>
<organism evidence="1 2">
    <name type="scientific">Eretmocerus hayati</name>
    <dbReference type="NCBI Taxonomy" id="131215"/>
    <lineage>
        <taxon>Eukaryota</taxon>
        <taxon>Metazoa</taxon>
        <taxon>Ecdysozoa</taxon>
        <taxon>Arthropoda</taxon>
        <taxon>Hexapoda</taxon>
        <taxon>Insecta</taxon>
        <taxon>Pterygota</taxon>
        <taxon>Neoptera</taxon>
        <taxon>Endopterygota</taxon>
        <taxon>Hymenoptera</taxon>
        <taxon>Apocrita</taxon>
        <taxon>Proctotrupomorpha</taxon>
        <taxon>Chalcidoidea</taxon>
        <taxon>Aphelinidae</taxon>
        <taxon>Aphelininae</taxon>
        <taxon>Eretmocerus</taxon>
    </lineage>
</organism>
<accession>A0ACC2N864</accession>
<keyword evidence="2" id="KW-1185">Reference proteome</keyword>
<dbReference type="EMBL" id="CM056744">
    <property type="protein sequence ID" value="KAJ8666918.1"/>
    <property type="molecule type" value="Genomic_DNA"/>
</dbReference>
<evidence type="ECO:0000313" key="1">
    <source>
        <dbReference type="EMBL" id="KAJ8666918.1"/>
    </source>
</evidence>